<name>A0ACB8AEI7_9AGAM</name>
<proteinExistence type="predicted"/>
<comment type="caution">
    <text evidence="1">The sequence shown here is derived from an EMBL/GenBank/DDBJ whole genome shotgun (WGS) entry which is preliminary data.</text>
</comment>
<dbReference type="Proteomes" id="UP000790377">
    <property type="component" value="Unassembled WGS sequence"/>
</dbReference>
<accession>A0ACB8AEI7</accession>
<evidence type="ECO:0000313" key="2">
    <source>
        <dbReference type="Proteomes" id="UP000790377"/>
    </source>
</evidence>
<protein>
    <submittedName>
        <fullName evidence="1">WD40-repeat-containing domain protein</fullName>
    </submittedName>
</protein>
<dbReference type="EMBL" id="MU267683">
    <property type="protein sequence ID" value="KAH7911283.1"/>
    <property type="molecule type" value="Genomic_DNA"/>
</dbReference>
<reference evidence="1" key="1">
    <citation type="journal article" date="2021" name="New Phytol.">
        <title>Evolutionary innovations through gain and loss of genes in the ectomycorrhizal Boletales.</title>
        <authorList>
            <person name="Wu G."/>
            <person name="Miyauchi S."/>
            <person name="Morin E."/>
            <person name="Kuo A."/>
            <person name="Drula E."/>
            <person name="Varga T."/>
            <person name="Kohler A."/>
            <person name="Feng B."/>
            <person name="Cao Y."/>
            <person name="Lipzen A."/>
            <person name="Daum C."/>
            <person name="Hundley H."/>
            <person name="Pangilinan J."/>
            <person name="Johnson J."/>
            <person name="Barry K."/>
            <person name="LaButti K."/>
            <person name="Ng V."/>
            <person name="Ahrendt S."/>
            <person name="Min B."/>
            <person name="Choi I.G."/>
            <person name="Park H."/>
            <person name="Plett J.M."/>
            <person name="Magnuson J."/>
            <person name="Spatafora J.W."/>
            <person name="Nagy L.G."/>
            <person name="Henrissat B."/>
            <person name="Grigoriev I.V."/>
            <person name="Yang Z.L."/>
            <person name="Xu J."/>
            <person name="Martin F.M."/>
        </authorList>
    </citation>
    <scope>NUCLEOTIDE SEQUENCE</scope>
    <source>
        <strain evidence="1">ATCC 28755</strain>
    </source>
</reference>
<gene>
    <name evidence="1" type="ORF">BJ138DRAFT_939652</name>
</gene>
<keyword evidence="2" id="KW-1185">Reference proteome</keyword>
<sequence>MSSSSIPSPATPTCTAPKIKRTPSRGSLLIGYSSRKKRRVSVASFDFAADLGIESSAQTSVEETTADRFVPARPALSMPLNITPRTKRIAKSLGLIDDRIFNYSEASQGGSDTKLHSLLRKSASQLFQTPRAASSISAAANLGRRKHFLMALDGPGISRDQFATPMAWSARNFIAVAFRSDVYFQNLETKEIARLCEFSRTDGPVHAVDWGGTLQSHLLALGSAHGTVEVWDSDQRSRVVAWPSLDPGMGGIHWKPDVLAVGRDEGGVSLFDIRLKKEITTIKAHKRQVHGVKWSPDGNHLATGDDAGTVQVWDHRASAFLTHDDKRIRMKHDGPVKALSWSPWQSDLLATGGFARDGKIRIWNTSKMTSPPEPLHTISMNAAVTSLHWSPYCKELLSTHAMSWADSQPPGTPPTQQPRSPKATFANTITVHAYPSCEKVVSVAAHTAAIGHSCIGPDGCCVFTVSPTEENLKMFKIWSLPDSKPIGDIGMTSKCMIR</sequence>
<organism evidence="1 2">
    <name type="scientific">Hygrophoropsis aurantiaca</name>
    <dbReference type="NCBI Taxonomy" id="72124"/>
    <lineage>
        <taxon>Eukaryota</taxon>
        <taxon>Fungi</taxon>
        <taxon>Dikarya</taxon>
        <taxon>Basidiomycota</taxon>
        <taxon>Agaricomycotina</taxon>
        <taxon>Agaricomycetes</taxon>
        <taxon>Agaricomycetidae</taxon>
        <taxon>Boletales</taxon>
        <taxon>Coniophorineae</taxon>
        <taxon>Hygrophoropsidaceae</taxon>
        <taxon>Hygrophoropsis</taxon>
    </lineage>
</organism>
<evidence type="ECO:0000313" key="1">
    <source>
        <dbReference type="EMBL" id="KAH7911283.1"/>
    </source>
</evidence>